<feature type="transmembrane region" description="Helical" evidence="1">
    <location>
        <begin position="105"/>
        <end position="126"/>
    </location>
</feature>
<proteinExistence type="predicted"/>
<dbReference type="RefSeq" id="WP_317489792.1">
    <property type="nucleotide sequence ID" value="NZ_CP136051.1"/>
</dbReference>
<evidence type="ECO:0000313" key="2">
    <source>
        <dbReference type="EMBL" id="WOK07105.1"/>
    </source>
</evidence>
<reference evidence="2 3" key="1">
    <citation type="journal article" date="2023" name="Microbiol. Resour. Announc.">
        <title>Complete Genome Sequence of Imperialibacter roseus strain P4T.</title>
        <authorList>
            <person name="Tizabi D.R."/>
            <person name="Bachvaroff T."/>
            <person name="Hill R.T."/>
        </authorList>
    </citation>
    <scope>NUCLEOTIDE SEQUENCE [LARGE SCALE GENOMIC DNA]</scope>
    <source>
        <strain evidence="2 3">P4T</strain>
    </source>
</reference>
<evidence type="ECO:0000256" key="1">
    <source>
        <dbReference type="SAM" id="Phobius"/>
    </source>
</evidence>
<evidence type="ECO:0000313" key="3">
    <source>
        <dbReference type="Proteomes" id="UP001302349"/>
    </source>
</evidence>
<keyword evidence="1" id="KW-1133">Transmembrane helix</keyword>
<feature type="transmembrane region" description="Helical" evidence="1">
    <location>
        <begin position="71"/>
        <end position="93"/>
    </location>
</feature>
<accession>A0ABZ0IT19</accession>
<protein>
    <submittedName>
        <fullName evidence="2">Uncharacterized protein</fullName>
    </submittedName>
</protein>
<feature type="transmembrane region" description="Helical" evidence="1">
    <location>
        <begin position="12"/>
        <end position="31"/>
    </location>
</feature>
<keyword evidence="3" id="KW-1185">Reference proteome</keyword>
<keyword evidence="1" id="KW-0472">Membrane</keyword>
<dbReference type="EMBL" id="CP136051">
    <property type="protein sequence ID" value="WOK07105.1"/>
    <property type="molecule type" value="Genomic_DNA"/>
</dbReference>
<sequence length="133" mass="15337">MQKSIVPSCLYPYWTKALGGVTILFGLIVFLHRLTEYQIMDFAGLSFPVAMGLVMIFFSREKVYDERIAYLKFRSLAAAVPLGAVITMLINYVRNYQGYSIETDSWYSISAFEYLSITLIIAIGWFQYLRVKE</sequence>
<dbReference type="Proteomes" id="UP001302349">
    <property type="component" value="Chromosome"/>
</dbReference>
<gene>
    <name evidence="2" type="ORF">RT717_00530</name>
</gene>
<name>A0ABZ0IT19_9BACT</name>
<organism evidence="2 3">
    <name type="scientific">Imperialibacter roseus</name>
    <dbReference type="NCBI Taxonomy" id="1324217"/>
    <lineage>
        <taxon>Bacteria</taxon>
        <taxon>Pseudomonadati</taxon>
        <taxon>Bacteroidota</taxon>
        <taxon>Cytophagia</taxon>
        <taxon>Cytophagales</taxon>
        <taxon>Flammeovirgaceae</taxon>
        <taxon>Imperialibacter</taxon>
    </lineage>
</organism>
<feature type="transmembrane region" description="Helical" evidence="1">
    <location>
        <begin position="37"/>
        <end position="59"/>
    </location>
</feature>
<keyword evidence="1" id="KW-0812">Transmembrane</keyword>